<keyword evidence="4 14" id="KW-1134">Transmembrane beta strand</keyword>
<dbReference type="InterPro" id="IPR007049">
    <property type="entry name" value="Carb-sel_porin_OprB"/>
</dbReference>
<evidence type="ECO:0000256" key="2">
    <source>
        <dbReference type="ARBA" id="ARBA00008769"/>
    </source>
</evidence>
<comment type="function">
    <text evidence="13 14">Facilitates L-arginine uptake, as part of the AaxABC system. The arginine uptake by the bacterium in the macrophage may be a virulence factor against the host innate immune response.</text>
</comment>
<organism evidence="15 16">
    <name type="scientific">Chlamydia pecorum (strain ATCC VR-628 / DSM 29919 / E58)</name>
    <name type="common">Chlamydophila pecorum</name>
    <dbReference type="NCBI Taxonomy" id="331635"/>
    <lineage>
        <taxon>Bacteria</taxon>
        <taxon>Pseudomonadati</taxon>
        <taxon>Chlamydiota</taxon>
        <taxon>Chlamydiia</taxon>
        <taxon>Chlamydiales</taxon>
        <taxon>Chlamydiaceae</taxon>
        <taxon>Chlamydia/Chlamydophila group</taxon>
        <taxon>Chlamydia</taxon>
    </lineage>
</organism>
<keyword evidence="8 14" id="KW-0843">Virulence</keyword>
<evidence type="ECO:0000256" key="12">
    <source>
        <dbReference type="ARBA" id="ARBA00023237"/>
    </source>
</evidence>
<keyword evidence="3 14" id="KW-0813">Transport</keyword>
<evidence type="ECO:0000256" key="9">
    <source>
        <dbReference type="ARBA" id="ARBA00023065"/>
    </source>
</evidence>
<evidence type="ECO:0000256" key="10">
    <source>
        <dbReference type="ARBA" id="ARBA00023114"/>
    </source>
</evidence>
<evidence type="ECO:0000256" key="8">
    <source>
        <dbReference type="ARBA" id="ARBA00023026"/>
    </source>
</evidence>
<keyword evidence="9 14" id="KW-0406">Ion transport</keyword>
<dbReference type="GO" id="GO:0008643">
    <property type="term" value="P:carbohydrate transport"/>
    <property type="evidence" value="ECO:0007669"/>
    <property type="project" value="InterPro"/>
</dbReference>
<accession>A0AA34RE18</accession>
<dbReference type="Gene3D" id="2.40.160.180">
    <property type="entry name" value="Carbohydrate-selective porin OprB"/>
    <property type="match status" value="1"/>
</dbReference>
<keyword evidence="7 14" id="KW-0029">Amino-acid transport</keyword>
<evidence type="ECO:0000256" key="6">
    <source>
        <dbReference type="ARBA" id="ARBA00022729"/>
    </source>
</evidence>
<keyword evidence="6" id="KW-0732">Signal</keyword>
<dbReference type="GO" id="GO:0006811">
    <property type="term" value="P:monoatomic ion transport"/>
    <property type="evidence" value="ECO:0007669"/>
    <property type="project" value="UniProtKB-KW"/>
</dbReference>
<evidence type="ECO:0000256" key="3">
    <source>
        <dbReference type="ARBA" id="ARBA00022448"/>
    </source>
</evidence>
<evidence type="ECO:0000256" key="11">
    <source>
        <dbReference type="ARBA" id="ARBA00023136"/>
    </source>
</evidence>
<dbReference type="RefSeq" id="WP_013713100.1">
    <property type="nucleotide sequence ID" value="NC_015408.1"/>
</dbReference>
<comment type="similarity">
    <text evidence="2 14">Belongs to the OprB family.</text>
</comment>
<evidence type="ECO:0000256" key="13">
    <source>
        <dbReference type="ARBA" id="ARBA00024946"/>
    </source>
</evidence>
<evidence type="ECO:0000256" key="5">
    <source>
        <dbReference type="ARBA" id="ARBA00022692"/>
    </source>
</evidence>
<comment type="subcellular location">
    <subcellularLocation>
        <location evidence="1 14">Cell outer membrane</location>
        <topology evidence="1 14">Multi-pass membrane protein</topology>
    </subcellularLocation>
</comment>
<keyword evidence="5" id="KW-0812">Transmembrane</keyword>
<dbReference type="Pfam" id="PF04966">
    <property type="entry name" value="OprB"/>
    <property type="match status" value="1"/>
</dbReference>
<reference evidence="15 16" key="1">
    <citation type="journal article" date="2011" name="J. Bacteriol.">
        <title>Genome sequence of the obligate intracellular animal pathogen Chlamydia pecorum E58.</title>
        <authorList>
            <person name="Mojica S."/>
            <person name="Huot Creasy H."/>
            <person name="Daugherty S."/>
            <person name="Read T.D."/>
            <person name="Kim T."/>
            <person name="Kaltenboeck B."/>
            <person name="Bavoil P."/>
            <person name="Myers G.S."/>
        </authorList>
    </citation>
    <scope>NUCLEOTIDE SEQUENCE [LARGE SCALE GENOMIC DNA]</scope>
    <source>
        <strain evidence="15 16">E58</strain>
    </source>
</reference>
<dbReference type="AlphaFoldDB" id="A0AA34RE18"/>
<gene>
    <name evidence="15" type="ordered locus">G5S_1110</name>
</gene>
<dbReference type="KEGG" id="cpm:G5S_1110"/>
<keyword evidence="11" id="KW-0472">Membrane</keyword>
<evidence type="ECO:0000256" key="14">
    <source>
        <dbReference type="RuleBase" id="RU363072"/>
    </source>
</evidence>
<protein>
    <recommendedName>
        <fullName evidence="14">Porin</fullName>
    </recommendedName>
</protein>
<evidence type="ECO:0000256" key="4">
    <source>
        <dbReference type="ARBA" id="ARBA00022452"/>
    </source>
</evidence>
<keyword evidence="16" id="KW-1185">Reference proteome</keyword>
<dbReference type="GeneID" id="99719045"/>
<dbReference type="GO" id="GO:0009279">
    <property type="term" value="C:cell outer membrane"/>
    <property type="evidence" value="ECO:0007669"/>
    <property type="project" value="UniProtKB-SubCell"/>
</dbReference>
<dbReference type="GO" id="GO:0015288">
    <property type="term" value="F:porin activity"/>
    <property type="evidence" value="ECO:0007669"/>
    <property type="project" value="UniProtKB-KW"/>
</dbReference>
<evidence type="ECO:0000313" key="16">
    <source>
        <dbReference type="Proteomes" id="UP000008305"/>
    </source>
</evidence>
<sequence>MGLFRFVLLTGLCAYSTSPFLSYAISPKHHHHHRYADRLKRNQHYRNNRNSIKPSQNIESPLQQKVNEKYPECKNIFSPIKNFLASQAWEKNLSLTKLKLAAQNATNSQIALDLTLLPQWTHPRINSGTTQPQKLPSWQLCFSPNISWELYNSPEAGTGTLDFNYTIVRYWNNSAANLNTAVGTSAGINDYTAKESYLGQLTFSQTFPGNVWTIVLGQYSLYAIDGTLYDNDQQTGFISYALSQNASATYSQGSLGAYLQFSPTAEIQIQVGAQDAFDLTGTSLNFNNLTKNKYNFFGFFSWSPSTWGGGQYSLLLYSTRSVPKQPSQTMGWSVNIGQNLGEKLYVFGRWNGATGTAFAINRSVAWGIASANPFNRDPKDLFGLGCAISKVNTKALPPPSNTPVRKYETVAEVFATIGFGPHLSLTPDYQIFIHPALRPERSTSQVYGVRGNFIF</sequence>
<dbReference type="GO" id="GO:0046930">
    <property type="term" value="C:pore complex"/>
    <property type="evidence" value="ECO:0007669"/>
    <property type="project" value="UniProtKB-KW"/>
</dbReference>
<dbReference type="Proteomes" id="UP000008305">
    <property type="component" value="Chromosome"/>
</dbReference>
<dbReference type="EMBL" id="CP002608">
    <property type="protein sequence ID" value="AEB42022.1"/>
    <property type="molecule type" value="Genomic_DNA"/>
</dbReference>
<proteinExistence type="inferred from homology"/>
<dbReference type="GO" id="GO:0006865">
    <property type="term" value="P:amino acid transport"/>
    <property type="evidence" value="ECO:0007669"/>
    <property type="project" value="UniProtKB-KW"/>
</dbReference>
<keyword evidence="12 14" id="KW-0998">Cell outer membrane</keyword>
<evidence type="ECO:0000256" key="7">
    <source>
        <dbReference type="ARBA" id="ARBA00022970"/>
    </source>
</evidence>
<name>A0AA34RE18_CHLPE</name>
<evidence type="ECO:0000256" key="1">
    <source>
        <dbReference type="ARBA" id="ARBA00004571"/>
    </source>
</evidence>
<keyword evidence="10 14" id="KW-0626">Porin</keyword>
<evidence type="ECO:0000313" key="15">
    <source>
        <dbReference type="EMBL" id="AEB42022.1"/>
    </source>
</evidence>
<dbReference type="InterPro" id="IPR038673">
    <property type="entry name" value="OprB_sf"/>
</dbReference>